<keyword evidence="3" id="KW-1185">Reference proteome</keyword>
<feature type="region of interest" description="Disordered" evidence="1">
    <location>
        <begin position="491"/>
        <end position="551"/>
    </location>
</feature>
<evidence type="ECO:0000313" key="2">
    <source>
        <dbReference type="EnsemblMetazoa" id="ACHR004044-PA"/>
    </source>
</evidence>
<dbReference type="AlphaFoldDB" id="A0A182JZW2"/>
<evidence type="ECO:0000313" key="3">
    <source>
        <dbReference type="Proteomes" id="UP000075881"/>
    </source>
</evidence>
<dbReference type="PANTHER" id="PTHR45851">
    <property type="entry name" value="MYC PROTO-ONCOGENE"/>
    <property type="match status" value="1"/>
</dbReference>
<organism evidence="2 3">
    <name type="scientific">Anopheles christyi</name>
    <dbReference type="NCBI Taxonomy" id="43041"/>
    <lineage>
        <taxon>Eukaryota</taxon>
        <taxon>Metazoa</taxon>
        <taxon>Ecdysozoa</taxon>
        <taxon>Arthropoda</taxon>
        <taxon>Hexapoda</taxon>
        <taxon>Insecta</taxon>
        <taxon>Pterygota</taxon>
        <taxon>Neoptera</taxon>
        <taxon>Endopterygota</taxon>
        <taxon>Diptera</taxon>
        <taxon>Nematocera</taxon>
        <taxon>Culicoidea</taxon>
        <taxon>Culicidae</taxon>
        <taxon>Anophelinae</taxon>
        <taxon>Anopheles</taxon>
    </lineage>
</organism>
<feature type="compositionally biased region" description="Polar residues" evidence="1">
    <location>
        <begin position="491"/>
        <end position="521"/>
    </location>
</feature>
<dbReference type="VEuPathDB" id="VectorBase:ACHR004044"/>
<dbReference type="Proteomes" id="UP000075881">
    <property type="component" value="Unassembled WGS sequence"/>
</dbReference>
<accession>A0A182JZW2</accession>
<name>A0A182JZW2_9DIPT</name>
<evidence type="ECO:0000256" key="1">
    <source>
        <dbReference type="SAM" id="MobiDB-lite"/>
    </source>
</evidence>
<dbReference type="InterPro" id="IPR050433">
    <property type="entry name" value="Myc_transcription_factors"/>
</dbReference>
<reference evidence="2" key="2">
    <citation type="submission" date="2020-05" db="UniProtKB">
        <authorList>
            <consortium name="EnsemblMetazoa"/>
        </authorList>
    </citation>
    <scope>IDENTIFICATION</scope>
    <source>
        <strain evidence="2">ACHKN1017</strain>
    </source>
</reference>
<dbReference type="InterPro" id="IPR016024">
    <property type="entry name" value="ARM-type_fold"/>
</dbReference>
<dbReference type="STRING" id="43041.A0A182JZW2"/>
<sequence>MVSYQHHWELMKMESIDDSDTNEFGLLDQIKNELEDLIEDFGIAGSSSVNDAGSVGGNMLSSEGSNGMTFGVSSSNASTNSLSPNNILAYSDAHMLLDQKPQIRHDCMWAGMCRDQSHPEKNSHTGCGSCAHQNRHQLQSTASASTGSLTRVLSKDIPKSGGSPIPVDTSSEQTKSGATGGGGSALLNSTIPHPACSVVGFKANNPSQTSLLTPFKATQSSAQIPAGSSLLIKRQQQQQQQQQLSSVMLSQNFRQLPLSPSSSDSSSSTIEGSVCEVLGAEQNVRVVRVPPQPRGSFLATREQEARSVAAQNHARPDTPLSLDDDPLEFKHNLDLVATCTIGSNQQSLLNTSSSPASATNDEEDDEDDEEEEGEEEDEDEDESDEDEEKEDNDEVDEEDEEDANDGSIYGGRSRIRNSHRRYHSQLKNLPHLHHRRAASRVSYRPYDVEAYKNGKKQKKQTSTNLLSNGGVNTIIAGNGASLKSSILGTKTATSCSSGNGINATSSSTGSQQPENNTSSAYHATHFGDHSYTRPKGGYNMNELGVQTPSDS</sequence>
<dbReference type="EnsemblMetazoa" id="ACHR004044-RA">
    <property type="protein sequence ID" value="ACHR004044-PA"/>
    <property type="gene ID" value="ACHR004044"/>
</dbReference>
<protein>
    <submittedName>
        <fullName evidence="2">Uncharacterized protein</fullName>
    </submittedName>
</protein>
<proteinExistence type="predicted"/>
<feature type="region of interest" description="Disordered" evidence="1">
    <location>
        <begin position="154"/>
        <end position="186"/>
    </location>
</feature>
<feature type="region of interest" description="Disordered" evidence="1">
    <location>
        <begin position="346"/>
        <end position="417"/>
    </location>
</feature>
<dbReference type="SUPFAM" id="SSF48371">
    <property type="entry name" value="ARM repeat"/>
    <property type="match status" value="1"/>
</dbReference>
<reference evidence="3" key="1">
    <citation type="submission" date="2013-03" db="EMBL/GenBank/DDBJ databases">
        <title>The Genome Sequence of Anopheles christyi ACHKN1017.</title>
        <authorList>
            <consortium name="The Broad Institute Genomics Platform"/>
            <person name="Neafsey D.E."/>
            <person name="Besansky N."/>
            <person name="Walker B."/>
            <person name="Young S.K."/>
            <person name="Zeng Q."/>
            <person name="Gargeya S."/>
            <person name="Fitzgerald M."/>
            <person name="Haas B."/>
            <person name="Abouelleil A."/>
            <person name="Allen A.W."/>
            <person name="Alvarado L."/>
            <person name="Arachchi H.M."/>
            <person name="Berlin A.M."/>
            <person name="Chapman S.B."/>
            <person name="Gainer-Dewar J."/>
            <person name="Goldberg J."/>
            <person name="Griggs A."/>
            <person name="Gujja S."/>
            <person name="Hansen M."/>
            <person name="Howarth C."/>
            <person name="Imamovic A."/>
            <person name="Ireland A."/>
            <person name="Larimer J."/>
            <person name="McCowan C."/>
            <person name="Murphy C."/>
            <person name="Pearson M."/>
            <person name="Poon T.W."/>
            <person name="Priest M."/>
            <person name="Roberts A."/>
            <person name="Saif S."/>
            <person name="Shea T."/>
            <person name="Sisk P."/>
            <person name="Sykes S."/>
            <person name="Wortman J."/>
            <person name="Nusbaum C."/>
            <person name="Birren B."/>
        </authorList>
    </citation>
    <scope>NUCLEOTIDE SEQUENCE [LARGE SCALE GENOMIC DNA]</scope>
    <source>
        <strain evidence="3">ACHKN1017</strain>
    </source>
</reference>
<feature type="region of interest" description="Disordered" evidence="1">
    <location>
        <begin position="295"/>
        <end position="325"/>
    </location>
</feature>
<feature type="compositionally biased region" description="Acidic residues" evidence="1">
    <location>
        <begin position="360"/>
        <end position="404"/>
    </location>
</feature>